<organism evidence="1 2">
    <name type="scientific">Primorskyibacter sedentarius</name>
    <dbReference type="NCBI Taxonomy" id="745311"/>
    <lineage>
        <taxon>Bacteria</taxon>
        <taxon>Pseudomonadati</taxon>
        <taxon>Pseudomonadota</taxon>
        <taxon>Alphaproteobacteria</taxon>
        <taxon>Rhodobacterales</taxon>
        <taxon>Roseobacteraceae</taxon>
        <taxon>Primorskyibacter</taxon>
    </lineage>
</organism>
<evidence type="ECO:0000313" key="2">
    <source>
        <dbReference type="Proteomes" id="UP000295696"/>
    </source>
</evidence>
<dbReference type="Proteomes" id="UP000295696">
    <property type="component" value="Unassembled WGS sequence"/>
</dbReference>
<dbReference type="EMBL" id="SLZU01000002">
    <property type="protein sequence ID" value="TCS66520.1"/>
    <property type="molecule type" value="Genomic_DNA"/>
</dbReference>
<protein>
    <submittedName>
        <fullName evidence="1">Uncharacterized protein</fullName>
    </submittedName>
</protein>
<comment type="caution">
    <text evidence="1">The sequence shown here is derived from an EMBL/GenBank/DDBJ whole genome shotgun (WGS) entry which is preliminary data.</text>
</comment>
<keyword evidence="2" id="KW-1185">Reference proteome</keyword>
<dbReference type="AlphaFoldDB" id="A0A4R3JLQ0"/>
<sequence length="177" mass="20311">MWTRRPTKAMLLGCLAVACAFALIVIAYQHSTPHFVEQARRDASRLFEDEYEFEEVRSQLLSQGWTYMRLQDLEGERISSDGATSETGFFGYRFPCASDMPDWMKMSQPKLVCFEKVAPYLPYTSQEAAILCTDGRARSEARWFVGHLDAAWPVITWKGTLIPEDKGEKYWCGYPVV</sequence>
<reference evidence="1 2" key="1">
    <citation type="submission" date="2019-03" db="EMBL/GenBank/DDBJ databases">
        <title>Genomic Encyclopedia of Type Strains, Phase IV (KMG-IV): sequencing the most valuable type-strain genomes for metagenomic binning, comparative biology and taxonomic classification.</title>
        <authorList>
            <person name="Goeker M."/>
        </authorList>
    </citation>
    <scope>NUCLEOTIDE SEQUENCE [LARGE SCALE GENOMIC DNA]</scope>
    <source>
        <strain evidence="1 2">DSM 104836</strain>
    </source>
</reference>
<dbReference type="PROSITE" id="PS51257">
    <property type="entry name" value="PROKAR_LIPOPROTEIN"/>
    <property type="match status" value="1"/>
</dbReference>
<name>A0A4R3JLQ0_9RHOB</name>
<evidence type="ECO:0000313" key="1">
    <source>
        <dbReference type="EMBL" id="TCS66520.1"/>
    </source>
</evidence>
<proteinExistence type="predicted"/>
<accession>A0A4R3JLQ0</accession>
<gene>
    <name evidence="1" type="ORF">EDD52_102337</name>
</gene>